<organism evidence="1 2">
    <name type="scientific">Alterirhizorhabdus solaris</name>
    <dbReference type="NCBI Taxonomy" id="2529389"/>
    <lineage>
        <taxon>Bacteria</taxon>
        <taxon>Pseudomonadati</taxon>
        <taxon>Pseudomonadota</taxon>
        <taxon>Alphaproteobacteria</taxon>
        <taxon>Sphingomonadales</taxon>
        <taxon>Rhizorhabdaceae</taxon>
        <taxon>Alterirhizorhabdus</taxon>
    </lineage>
</organism>
<gene>
    <name evidence="1" type="ORF">FOY91_08845</name>
</gene>
<dbReference type="RefSeq" id="WP_145150201.1">
    <property type="nucleotide sequence ID" value="NZ_VNIM01000028.1"/>
</dbReference>
<evidence type="ECO:0000313" key="2">
    <source>
        <dbReference type="Proteomes" id="UP000318681"/>
    </source>
</evidence>
<dbReference type="AlphaFoldDB" id="A0A558R5U4"/>
<sequence>MGDYNAERLKLATELGVDIAHGVIQSVHAGKRNRPGEAIARRLALHGSIEPNCFAHGVLLPRRASEQLTDIAALVRLYEAQLLPEQVDLLTNTTLRFGDEVPTHRAWMLATNFAYEALCERRSLACIAIFHVPALAGRAAPNHAHLLAICRTLSTQATFGRFSDLTKPGAKAVLATEWAAYLDAHDGRG</sequence>
<name>A0A558R5U4_9SPHN</name>
<dbReference type="OrthoDB" id="9017325at2"/>
<protein>
    <submittedName>
        <fullName evidence="1">Uncharacterized protein</fullName>
    </submittedName>
</protein>
<keyword evidence="2" id="KW-1185">Reference proteome</keyword>
<reference evidence="1 2" key="1">
    <citation type="submission" date="2019-07" db="EMBL/GenBank/DDBJ databases">
        <title>Sphingomonas solaris sp. nov., isolated from a solar panel from Boston, Massachusetts.</title>
        <authorList>
            <person name="Tanner K."/>
            <person name="Pascual J."/>
            <person name="Mancuso C."/>
            <person name="Pereto J."/>
            <person name="Khalil A."/>
            <person name="Vilanova C."/>
        </authorList>
    </citation>
    <scope>NUCLEOTIDE SEQUENCE [LARGE SCALE GENOMIC DNA]</scope>
    <source>
        <strain evidence="1 2">R4DWN</strain>
    </source>
</reference>
<evidence type="ECO:0000313" key="1">
    <source>
        <dbReference type="EMBL" id="TVV74749.1"/>
    </source>
</evidence>
<dbReference type="EMBL" id="VNIM01000028">
    <property type="protein sequence ID" value="TVV74749.1"/>
    <property type="molecule type" value="Genomic_DNA"/>
</dbReference>
<comment type="caution">
    <text evidence="1">The sequence shown here is derived from an EMBL/GenBank/DDBJ whole genome shotgun (WGS) entry which is preliminary data.</text>
</comment>
<dbReference type="Gene3D" id="3.30.930.30">
    <property type="match status" value="1"/>
</dbReference>
<accession>A0A558R5U4</accession>
<dbReference type="Proteomes" id="UP000318681">
    <property type="component" value="Unassembled WGS sequence"/>
</dbReference>
<proteinExistence type="predicted"/>